<keyword evidence="2" id="KW-1185">Reference proteome</keyword>
<reference evidence="1 2" key="1">
    <citation type="journal article" date="2018" name="Front. Plant Sci.">
        <title>Red Clover (Trifolium pratense) and Zigzag Clover (T. medium) - A Picture of Genomic Similarities and Differences.</title>
        <authorList>
            <person name="Dluhosova J."/>
            <person name="Istvanek J."/>
            <person name="Nedelnik J."/>
            <person name="Repkova J."/>
        </authorList>
    </citation>
    <scope>NUCLEOTIDE SEQUENCE [LARGE SCALE GENOMIC DNA]</scope>
    <source>
        <strain evidence="2">cv. 10/8</strain>
        <tissue evidence="1">Leaf</tissue>
    </source>
</reference>
<evidence type="ECO:0000313" key="2">
    <source>
        <dbReference type="Proteomes" id="UP000265520"/>
    </source>
</evidence>
<dbReference type="AlphaFoldDB" id="A0A392RY13"/>
<accession>A0A392RY13</accession>
<protein>
    <submittedName>
        <fullName evidence="1">Uncharacterized protein</fullName>
    </submittedName>
</protein>
<comment type="caution">
    <text evidence="1">The sequence shown here is derived from an EMBL/GenBank/DDBJ whole genome shotgun (WGS) entry which is preliminary data.</text>
</comment>
<sequence>MLGVGGANERMIRGGGADG</sequence>
<evidence type="ECO:0000313" key="1">
    <source>
        <dbReference type="EMBL" id="MCI41047.1"/>
    </source>
</evidence>
<name>A0A392RY13_9FABA</name>
<proteinExistence type="predicted"/>
<feature type="non-terminal residue" evidence="1">
    <location>
        <position position="19"/>
    </location>
</feature>
<dbReference type="Proteomes" id="UP000265520">
    <property type="component" value="Unassembled WGS sequence"/>
</dbReference>
<organism evidence="1 2">
    <name type="scientific">Trifolium medium</name>
    <dbReference type="NCBI Taxonomy" id="97028"/>
    <lineage>
        <taxon>Eukaryota</taxon>
        <taxon>Viridiplantae</taxon>
        <taxon>Streptophyta</taxon>
        <taxon>Embryophyta</taxon>
        <taxon>Tracheophyta</taxon>
        <taxon>Spermatophyta</taxon>
        <taxon>Magnoliopsida</taxon>
        <taxon>eudicotyledons</taxon>
        <taxon>Gunneridae</taxon>
        <taxon>Pentapetalae</taxon>
        <taxon>rosids</taxon>
        <taxon>fabids</taxon>
        <taxon>Fabales</taxon>
        <taxon>Fabaceae</taxon>
        <taxon>Papilionoideae</taxon>
        <taxon>50 kb inversion clade</taxon>
        <taxon>NPAAA clade</taxon>
        <taxon>Hologalegina</taxon>
        <taxon>IRL clade</taxon>
        <taxon>Trifolieae</taxon>
        <taxon>Trifolium</taxon>
    </lineage>
</organism>
<dbReference type="EMBL" id="LXQA010287101">
    <property type="protein sequence ID" value="MCI41047.1"/>
    <property type="molecule type" value="Genomic_DNA"/>
</dbReference>